<evidence type="ECO:0000313" key="2">
    <source>
        <dbReference type="EMBL" id="KXA93123.1"/>
    </source>
</evidence>
<name>A0A133UFW4_9EURY</name>
<evidence type="ECO:0008006" key="4">
    <source>
        <dbReference type="Google" id="ProtNLM"/>
    </source>
</evidence>
<comment type="caution">
    <text evidence="2">The sequence shown here is derived from an EMBL/GenBank/DDBJ whole genome shotgun (WGS) entry which is preliminary data.</text>
</comment>
<proteinExistence type="predicted"/>
<protein>
    <recommendedName>
        <fullName evidence="4">50S ribosomal protein L13e</fullName>
    </recommendedName>
</protein>
<evidence type="ECO:0000256" key="1">
    <source>
        <dbReference type="SAM" id="MobiDB-lite"/>
    </source>
</evidence>
<accession>A0A133UFW4</accession>
<evidence type="ECO:0000313" key="3">
    <source>
        <dbReference type="Proteomes" id="UP000070284"/>
    </source>
</evidence>
<reference evidence="2 3" key="1">
    <citation type="journal article" date="2016" name="Sci. Rep.">
        <title>Metabolic traits of an uncultured archaeal lineage -MSBL1- from brine pools of the Red Sea.</title>
        <authorList>
            <person name="Mwirichia R."/>
            <person name="Alam I."/>
            <person name="Rashid M."/>
            <person name="Vinu M."/>
            <person name="Ba-Alawi W."/>
            <person name="Anthony Kamau A."/>
            <person name="Kamanda Ngugi D."/>
            <person name="Goker M."/>
            <person name="Klenk H.P."/>
            <person name="Bajic V."/>
            <person name="Stingl U."/>
        </authorList>
    </citation>
    <scope>NUCLEOTIDE SEQUENCE [LARGE SCALE GENOMIC DNA]</scope>
    <source>
        <strain evidence="2">SCGC-AAA259E19</strain>
    </source>
</reference>
<keyword evidence="3" id="KW-1185">Reference proteome</keyword>
<organism evidence="2 3">
    <name type="scientific">candidate division MSBL1 archaeon SCGC-AAA259E19</name>
    <dbReference type="NCBI Taxonomy" id="1698264"/>
    <lineage>
        <taxon>Archaea</taxon>
        <taxon>Methanobacteriati</taxon>
        <taxon>Methanobacteriota</taxon>
        <taxon>candidate division MSBL1</taxon>
    </lineage>
</organism>
<sequence>MSGEEMKESIDRPEPRVLGGTGKWREGKGFSEKEMKEAGLWKLRKDLPYDERRKSCHQVNIEILEEVKERLETGKNQVTA</sequence>
<dbReference type="EMBL" id="LHXO01000121">
    <property type="protein sequence ID" value="KXA93123.1"/>
    <property type="molecule type" value="Genomic_DNA"/>
</dbReference>
<dbReference type="AlphaFoldDB" id="A0A133UFW4"/>
<gene>
    <name evidence="2" type="ORF">AKJ65_06650</name>
</gene>
<dbReference type="Proteomes" id="UP000070284">
    <property type="component" value="Unassembled WGS sequence"/>
</dbReference>
<feature type="region of interest" description="Disordered" evidence="1">
    <location>
        <begin position="1"/>
        <end position="30"/>
    </location>
</feature>
<feature type="compositionally biased region" description="Basic and acidic residues" evidence="1">
    <location>
        <begin position="1"/>
        <end position="15"/>
    </location>
</feature>